<feature type="signal peptide" evidence="1">
    <location>
        <begin position="1"/>
        <end position="28"/>
    </location>
</feature>
<keyword evidence="1" id="KW-0732">Signal</keyword>
<evidence type="ECO:0000259" key="2">
    <source>
        <dbReference type="Pfam" id="PF14344"/>
    </source>
</evidence>
<evidence type="ECO:0000256" key="1">
    <source>
        <dbReference type="SAM" id="SignalP"/>
    </source>
</evidence>
<organism evidence="3 4">
    <name type="scientific">Microlunatus aurantiacus</name>
    <dbReference type="NCBI Taxonomy" id="446786"/>
    <lineage>
        <taxon>Bacteria</taxon>
        <taxon>Bacillati</taxon>
        <taxon>Actinomycetota</taxon>
        <taxon>Actinomycetes</taxon>
        <taxon>Propionibacteriales</taxon>
        <taxon>Propionibacteriaceae</taxon>
        <taxon>Microlunatus</taxon>
    </lineage>
</organism>
<dbReference type="RefSeq" id="WP_344811180.1">
    <property type="nucleotide sequence ID" value="NZ_BAAAYX010000002.1"/>
</dbReference>
<sequence length="256" mass="26337">MTGHKIGVAAVGLTVLLAGAWLATPSQAADQTEIYIVQGLPNRTVAVEIDGKAVADSVAATKVAGPFDVKAGSHTVRVSQGGTTVVEQTVKVKPDRSTDVVVHLPGPGKTDPTLTAYENDLSAMPSDKANLTVAHTATVPPADVTVNGKVLFSDIANGQALSLVVPVGTYSTAIVPHEKESPVYLGPVKLTVEGGALNRVYAVGDPSKKTMNVVLHVIDVPKTGSKKPKKVDTGTGGQAADLAAGEDPVLWVDLTR</sequence>
<dbReference type="Proteomes" id="UP001500051">
    <property type="component" value="Unassembled WGS sequence"/>
</dbReference>
<dbReference type="InterPro" id="IPR025510">
    <property type="entry name" value="DUF4397"/>
</dbReference>
<evidence type="ECO:0000313" key="4">
    <source>
        <dbReference type="Proteomes" id="UP001500051"/>
    </source>
</evidence>
<reference evidence="4" key="1">
    <citation type="journal article" date="2019" name="Int. J. Syst. Evol. Microbiol.">
        <title>The Global Catalogue of Microorganisms (GCM) 10K type strain sequencing project: providing services to taxonomists for standard genome sequencing and annotation.</title>
        <authorList>
            <consortium name="The Broad Institute Genomics Platform"/>
            <consortium name="The Broad Institute Genome Sequencing Center for Infectious Disease"/>
            <person name="Wu L."/>
            <person name="Ma J."/>
        </authorList>
    </citation>
    <scope>NUCLEOTIDE SEQUENCE [LARGE SCALE GENOMIC DNA]</scope>
    <source>
        <strain evidence="4">JCM 16548</strain>
    </source>
</reference>
<name>A0ABP7CXB5_9ACTN</name>
<feature type="domain" description="DUF4397" evidence="2">
    <location>
        <begin position="33"/>
        <end position="140"/>
    </location>
</feature>
<evidence type="ECO:0000313" key="3">
    <source>
        <dbReference type="EMBL" id="GAA3696154.1"/>
    </source>
</evidence>
<feature type="chain" id="PRO_5046965239" description="DUF4397 domain-containing protein" evidence="1">
    <location>
        <begin position="29"/>
        <end position="256"/>
    </location>
</feature>
<accession>A0ABP7CXB5</accession>
<dbReference type="EMBL" id="BAAAYX010000002">
    <property type="protein sequence ID" value="GAA3696154.1"/>
    <property type="molecule type" value="Genomic_DNA"/>
</dbReference>
<proteinExistence type="predicted"/>
<gene>
    <name evidence="3" type="ORF">GCM10022204_10170</name>
</gene>
<dbReference type="Pfam" id="PF14344">
    <property type="entry name" value="DUF4397"/>
    <property type="match status" value="1"/>
</dbReference>
<keyword evidence="4" id="KW-1185">Reference proteome</keyword>
<protein>
    <recommendedName>
        <fullName evidence="2">DUF4397 domain-containing protein</fullName>
    </recommendedName>
</protein>
<comment type="caution">
    <text evidence="3">The sequence shown here is derived from an EMBL/GenBank/DDBJ whole genome shotgun (WGS) entry which is preliminary data.</text>
</comment>